<evidence type="ECO:0000313" key="2">
    <source>
        <dbReference type="Proteomes" id="UP000499080"/>
    </source>
</evidence>
<sequence length="115" mass="12878">MAAHQTYYSSFHPVTHDLVVNAAFQPVKVSRTIIPPTPVKKHSWGSKTNIILLTQGRVKGPISDKTGLSTYWATSIYQSAPESRFQLLFRRRLGLCHPTREGDGDQFLADVNHTS</sequence>
<accession>A0A4Y2RG18</accession>
<organism evidence="1 2">
    <name type="scientific">Araneus ventricosus</name>
    <name type="common">Orbweaver spider</name>
    <name type="synonym">Epeira ventricosa</name>
    <dbReference type="NCBI Taxonomy" id="182803"/>
    <lineage>
        <taxon>Eukaryota</taxon>
        <taxon>Metazoa</taxon>
        <taxon>Ecdysozoa</taxon>
        <taxon>Arthropoda</taxon>
        <taxon>Chelicerata</taxon>
        <taxon>Arachnida</taxon>
        <taxon>Araneae</taxon>
        <taxon>Araneomorphae</taxon>
        <taxon>Entelegynae</taxon>
        <taxon>Araneoidea</taxon>
        <taxon>Araneidae</taxon>
        <taxon>Araneus</taxon>
    </lineage>
</organism>
<comment type="caution">
    <text evidence="1">The sequence shown here is derived from an EMBL/GenBank/DDBJ whole genome shotgun (WGS) entry which is preliminary data.</text>
</comment>
<proteinExistence type="predicted"/>
<gene>
    <name evidence="1" type="ORF">AVEN_206917_1</name>
</gene>
<reference evidence="1 2" key="1">
    <citation type="journal article" date="2019" name="Sci. Rep.">
        <title>Orb-weaving spider Araneus ventricosus genome elucidates the spidroin gene catalogue.</title>
        <authorList>
            <person name="Kono N."/>
            <person name="Nakamura H."/>
            <person name="Ohtoshi R."/>
            <person name="Moran D.A.P."/>
            <person name="Shinohara A."/>
            <person name="Yoshida Y."/>
            <person name="Fujiwara M."/>
            <person name="Mori M."/>
            <person name="Tomita M."/>
            <person name="Arakawa K."/>
        </authorList>
    </citation>
    <scope>NUCLEOTIDE SEQUENCE [LARGE SCALE GENOMIC DNA]</scope>
</reference>
<dbReference type="EMBL" id="BGPR01016979">
    <property type="protein sequence ID" value="GBN74758.1"/>
    <property type="molecule type" value="Genomic_DNA"/>
</dbReference>
<protein>
    <submittedName>
        <fullName evidence="1">Uncharacterized protein</fullName>
    </submittedName>
</protein>
<dbReference type="AlphaFoldDB" id="A0A4Y2RG18"/>
<name>A0A4Y2RG18_ARAVE</name>
<keyword evidence="2" id="KW-1185">Reference proteome</keyword>
<evidence type="ECO:0000313" key="1">
    <source>
        <dbReference type="EMBL" id="GBN74758.1"/>
    </source>
</evidence>
<dbReference type="Proteomes" id="UP000499080">
    <property type="component" value="Unassembled WGS sequence"/>
</dbReference>